<proteinExistence type="predicted"/>
<dbReference type="SUPFAM" id="SSF51735">
    <property type="entry name" value="NAD(P)-binding Rossmann-fold domains"/>
    <property type="match status" value="1"/>
</dbReference>
<dbReference type="Proteomes" id="UP000015241">
    <property type="component" value="Unassembled WGS sequence"/>
</dbReference>
<dbReference type="PANTHER" id="PTHR45348:SF2">
    <property type="entry name" value="ZINC-TYPE ALCOHOL DEHYDROGENASE-LIKE PROTEIN C2E1P3.01"/>
    <property type="match status" value="1"/>
</dbReference>
<reference evidence="2 3" key="1">
    <citation type="journal article" date="2012" name="Science">
        <title>The Paleozoic origin of enzymatic lignin decomposition reconstructed from 31 fungal genomes.</title>
        <authorList>
            <person name="Floudas D."/>
            <person name="Binder M."/>
            <person name="Riley R."/>
            <person name="Barry K."/>
            <person name="Blanchette R.A."/>
            <person name="Henrissat B."/>
            <person name="Martinez A.T."/>
            <person name="Otillar R."/>
            <person name="Spatafora J.W."/>
            <person name="Yadav J.S."/>
            <person name="Aerts A."/>
            <person name="Benoit I."/>
            <person name="Boyd A."/>
            <person name="Carlson A."/>
            <person name="Copeland A."/>
            <person name="Coutinho P.M."/>
            <person name="de Vries R.P."/>
            <person name="Ferreira P."/>
            <person name="Findley K."/>
            <person name="Foster B."/>
            <person name="Gaskell J."/>
            <person name="Glotzer D."/>
            <person name="Gorecki P."/>
            <person name="Heitman J."/>
            <person name="Hesse C."/>
            <person name="Hori C."/>
            <person name="Igarashi K."/>
            <person name="Jurgens J.A."/>
            <person name="Kallen N."/>
            <person name="Kersten P."/>
            <person name="Kohler A."/>
            <person name="Kuees U."/>
            <person name="Kumar T.K.A."/>
            <person name="Kuo A."/>
            <person name="LaButti K."/>
            <person name="Larrondo L.F."/>
            <person name="Lindquist E."/>
            <person name="Ling A."/>
            <person name="Lombard V."/>
            <person name="Lucas S."/>
            <person name="Lundell T."/>
            <person name="Martin R."/>
            <person name="McLaughlin D.J."/>
            <person name="Morgenstern I."/>
            <person name="Morin E."/>
            <person name="Murat C."/>
            <person name="Nagy L.G."/>
            <person name="Nolan M."/>
            <person name="Ohm R.A."/>
            <person name="Patyshakuliyeva A."/>
            <person name="Rokas A."/>
            <person name="Ruiz-Duenas F.J."/>
            <person name="Sabat G."/>
            <person name="Salamov A."/>
            <person name="Samejima M."/>
            <person name="Schmutz J."/>
            <person name="Slot J.C."/>
            <person name="St John F."/>
            <person name="Stenlid J."/>
            <person name="Sun H."/>
            <person name="Sun S."/>
            <person name="Syed K."/>
            <person name="Tsang A."/>
            <person name="Wiebenga A."/>
            <person name="Young D."/>
            <person name="Pisabarro A."/>
            <person name="Eastwood D.C."/>
            <person name="Martin F."/>
            <person name="Cullen D."/>
            <person name="Grigoriev I.V."/>
            <person name="Hibbett D.S."/>
        </authorList>
    </citation>
    <scope>NUCLEOTIDE SEQUENCE</scope>
    <source>
        <strain evidence="3">FP-58527</strain>
    </source>
</reference>
<organism evidence="2 3">
    <name type="scientific">Fomitopsis schrenkii</name>
    <name type="common">Brown rot fungus</name>
    <dbReference type="NCBI Taxonomy" id="2126942"/>
    <lineage>
        <taxon>Eukaryota</taxon>
        <taxon>Fungi</taxon>
        <taxon>Dikarya</taxon>
        <taxon>Basidiomycota</taxon>
        <taxon>Agaricomycotina</taxon>
        <taxon>Agaricomycetes</taxon>
        <taxon>Polyporales</taxon>
        <taxon>Fomitopsis</taxon>
    </lineage>
</organism>
<dbReference type="InterPro" id="IPR047122">
    <property type="entry name" value="Trans-enoyl_RdTase-like"/>
</dbReference>
<dbReference type="InterPro" id="IPR013149">
    <property type="entry name" value="ADH-like_C"/>
</dbReference>
<dbReference type="STRING" id="743788.S8EQV1"/>
<dbReference type="InParanoid" id="S8EQV1"/>
<dbReference type="GO" id="GO:0016651">
    <property type="term" value="F:oxidoreductase activity, acting on NAD(P)H"/>
    <property type="evidence" value="ECO:0007669"/>
    <property type="project" value="InterPro"/>
</dbReference>
<dbReference type="EMBL" id="KE504124">
    <property type="protein sequence ID" value="EPT05359.1"/>
    <property type="molecule type" value="Genomic_DNA"/>
</dbReference>
<dbReference type="PANTHER" id="PTHR45348">
    <property type="entry name" value="HYPOTHETICAL OXIDOREDUCTASE (EUROFUNG)"/>
    <property type="match status" value="1"/>
</dbReference>
<dbReference type="AlphaFoldDB" id="S8EQV1"/>
<dbReference type="HOGENOM" id="CLU_026673_16_5_1"/>
<sequence length="229" mass="24563">MSTCSFWQESKHLHAHPQIPTNVTTDQAGSLPLGLNTAVFGLYDYEDGGIGNCGLAPPWEEGGRDKYAGQPILILGGASSVGQHVIQLAKLSGFSPIVTTASLRNADRLRQLGATHILDRGLAFDALASELERIVLEPLTVIYDAVASLDTQNFAYDILAPGGALAVVRPVAVSEAKRVPEKRVSIVYANAFRPENQRLAKSLFSRLHHLLEEGAIKGRVVSTVLLDAS</sequence>
<gene>
    <name evidence="2" type="ORF">FOMPIDRAFT_84332</name>
</gene>
<evidence type="ECO:0000313" key="2">
    <source>
        <dbReference type="EMBL" id="EPT05359.1"/>
    </source>
</evidence>
<dbReference type="InterPro" id="IPR036291">
    <property type="entry name" value="NAD(P)-bd_dom_sf"/>
</dbReference>
<feature type="domain" description="Alcohol dehydrogenase-like C-terminal" evidence="1">
    <location>
        <begin position="81"/>
        <end position="168"/>
    </location>
</feature>
<dbReference type="eggNOG" id="KOG1198">
    <property type="taxonomic scope" value="Eukaryota"/>
</dbReference>
<evidence type="ECO:0000259" key="1">
    <source>
        <dbReference type="Pfam" id="PF00107"/>
    </source>
</evidence>
<evidence type="ECO:0000313" key="3">
    <source>
        <dbReference type="Proteomes" id="UP000015241"/>
    </source>
</evidence>
<dbReference type="Gene3D" id="3.40.50.720">
    <property type="entry name" value="NAD(P)-binding Rossmann-like Domain"/>
    <property type="match status" value="1"/>
</dbReference>
<name>S8EQV1_FOMSC</name>
<keyword evidence="3" id="KW-1185">Reference proteome</keyword>
<dbReference type="Pfam" id="PF00107">
    <property type="entry name" value="ADH_zinc_N"/>
    <property type="match status" value="1"/>
</dbReference>
<accession>S8EQV1</accession>
<dbReference type="OrthoDB" id="3233595at2759"/>
<protein>
    <submittedName>
        <fullName evidence="2">NAD-binding protein</fullName>
    </submittedName>
</protein>